<name>A0AA39FWH5_9HYME</name>
<comment type="caution">
    <text evidence="1">The sequence shown here is derived from an EMBL/GenBank/DDBJ whole genome shotgun (WGS) entry which is preliminary data.</text>
</comment>
<dbReference type="Proteomes" id="UP001168990">
    <property type="component" value="Unassembled WGS sequence"/>
</dbReference>
<evidence type="ECO:0000313" key="2">
    <source>
        <dbReference type="Proteomes" id="UP001168990"/>
    </source>
</evidence>
<sequence length="161" mass="18146">MSGPCRKFPRDFGNALGFAVRPLVASISSMDMGKILRATSIHGSDSLFIQFQFRFLNITVRPFVSEILSFKCKRILFHSITDIDATTGRTANQRALKKVQKSDFFLCFGKSTVSLLILEGMLRFKDYSSTQCTPNNPVKFQIDQFDGFSGPIDQNLEKSKE</sequence>
<evidence type="ECO:0000313" key="1">
    <source>
        <dbReference type="EMBL" id="KAK0176953.1"/>
    </source>
</evidence>
<reference evidence="1" key="2">
    <citation type="submission" date="2023-03" db="EMBL/GenBank/DDBJ databases">
        <authorList>
            <person name="Inwood S.N."/>
            <person name="Skelly J.G."/>
            <person name="Guhlin J."/>
            <person name="Harrop T.W.R."/>
            <person name="Goldson S.G."/>
            <person name="Dearden P.K."/>
        </authorList>
    </citation>
    <scope>NUCLEOTIDE SEQUENCE</scope>
    <source>
        <strain evidence="1">Irish</strain>
        <tissue evidence="1">Whole body</tissue>
    </source>
</reference>
<accession>A0AA39FWH5</accession>
<keyword evidence="2" id="KW-1185">Reference proteome</keyword>
<proteinExistence type="predicted"/>
<gene>
    <name evidence="1" type="ORF">PV328_001051</name>
</gene>
<organism evidence="1 2">
    <name type="scientific">Microctonus aethiopoides</name>
    <dbReference type="NCBI Taxonomy" id="144406"/>
    <lineage>
        <taxon>Eukaryota</taxon>
        <taxon>Metazoa</taxon>
        <taxon>Ecdysozoa</taxon>
        <taxon>Arthropoda</taxon>
        <taxon>Hexapoda</taxon>
        <taxon>Insecta</taxon>
        <taxon>Pterygota</taxon>
        <taxon>Neoptera</taxon>
        <taxon>Endopterygota</taxon>
        <taxon>Hymenoptera</taxon>
        <taxon>Apocrita</taxon>
        <taxon>Ichneumonoidea</taxon>
        <taxon>Braconidae</taxon>
        <taxon>Euphorinae</taxon>
        <taxon>Microctonus</taxon>
    </lineage>
</organism>
<reference evidence="1" key="1">
    <citation type="journal article" date="2023" name="bioRxiv">
        <title>Scaffold-level genome assemblies of two parasitoid biocontrol wasps reveal the parthenogenesis mechanism and an associated novel virus.</title>
        <authorList>
            <person name="Inwood S."/>
            <person name="Skelly J."/>
            <person name="Guhlin J."/>
            <person name="Harrop T."/>
            <person name="Goldson S."/>
            <person name="Dearden P."/>
        </authorList>
    </citation>
    <scope>NUCLEOTIDE SEQUENCE</scope>
    <source>
        <strain evidence="1">Irish</strain>
        <tissue evidence="1">Whole body</tissue>
    </source>
</reference>
<dbReference type="EMBL" id="JAQQBS010000001">
    <property type="protein sequence ID" value="KAK0176953.1"/>
    <property type="molecule type" value="Genomic_DNA"/>
</dbReference>
<protein>
    <submittedName>
        <fullName evidence="1">Uncharacterized protein</fullName>
    </submittedName>
</protein>
<dbReference type="AlphaFoldDB" id="A0AA39FWH5"/>